<dbReference type="Gene3D" id="1.10.3540.10">
    <property type="entry name" value="uncharacterized protein from magnetospirillum magneticum domain"/>
    <property type="match status" value="1"/>
</dbReference>
<dbReference type="AlphaFoldDB" id="G9WU36"/>
<dbReference type="InterPro" id="IPR014948">
    <property type="entry name" value="BrxA"/>
</dbReference>
<dbReference type="Pfam" id="PF08849">
    <property type="entry name" value="BrxA"/>
    <property type="match status" value="1"/>
</dbReference>
<dbReference type="RefSeq" id="WP_009536436.1">
    <property type="nucleotide sequence ID" value="NZ_JH414504.1"/>
</dbReference>
<dbReference type="Proteomes" id="UP000003527">
    <property type="component" value="Unassembled WGS sequence"/>
</dbReference>
<proteinExistence type="predicted"/>
<evidence type="ECO:0000313" key="1">
    <source>
        <dbReference type="EMBL" id="EHL12239.1"/>
    </source>
</evidence>
<sequence length="200" mass="22947">MERKSYSAGAVKMSFWFMEFRKVVSLLAEGKSLDEIKELNKEQNIFGAPTTLRSEQIYSTVAGRVRTLDESFCSVFLESDVASQKLFALVAAMAYDTLFFDFVYEVVREKMIIGSNSFADSDIRIFFKDKQLQDEKVAKWTDATLNRLGRCYKTMLFEAGLTDKGKDERKILKPILDPVMQRWLEDHDMEACVSALIGVR</sequence>
<dbReference type="HOGENOM" id="CLU_087567_3_0_9"/>
<accession>G9WU36</accession>
<evidence type="ECO:0008006" key="3">
    <source>
        <dbReference type="Google" id="ProtNLM"/>
    </source>
</evidence>
<name>G9WU36_9FIRM</name>
<organism evidence="1 2">
    <name type="scientific">Oribacterium asaccharolyticum ACB7</name>
    <dbReference type="NCBI Taxonomy" id="796944"/>
    <lineage>
        <taxon>Bacteria</taxon>
        <taxon>Bacillati</taxon>
        <taxon>Bacillota</taxon>
        <taxon>Clostridia</taxon>
        <taxon>Lachnospirales</taxon>
        <taxon>Lachnospiraceae</taxon>
        <taxon>Oribacterium</taxon>
    </lineage>
</organism>
<keyword evidence="2" id="KW-1185">Reference proteome</keyword>
<gene>
    <name evidence="1" type="ORF">HMPREF9624_00546</name>
</gene>
<dbReference type="InterPro" id="IPR023137">
    <property type="entry name" value="BrxA_sf"/>
</dbReference>
<comment type="caution">
    <text evidence="1">The sequence shown here is derived from an EMBL/GenBank/DDBJ whole genome shotgun (WGS) entry which is preliminary data.</text>
</comment>
<dbReference type="PATRIC" id="fig|796944.3.peg.1260"/>
<evidence type="ECO:0000313" key="2">
    <source>
        <dbReference type="Proteomes" id="UP000003527"/>
    </source>
</evidence>
<protein>
    <recommendedName>
        <fullName evidence="3">Inner membrane protein</fullName>
    </recommendedName>
</protein>
<dbReference type="EMBL" id="AFZD01000016">
    <property type="protein sequence ID" value="EHL12239.1"/>
    <property type="molecule type" value="Genomic_DNA"/>
</dbReference>
<reference evidence="1 2" key="1">
    <citation type="submission" date="2011-08" db="EMBL/GenBank/DDBJ databases">
        <title>The Genome Sequence of Oribacterium sp. ACB7.</title>
        <authorList>
            <consortium name="The Broad Institute Genome Sequencing Platform"/>
            <person name="Earl A."/>
            <person name="Ward D."/>
            <person name="Feldgarden M."/>
            <person name="Gevers D."/>
            <person name="Sizova M."/>
            <person name="Hazen A."/>
            <person name="Epstein S."/>
            <person name="Young S.K."/>
            <person name="Zeng Q."/>
            <person name="Gargeya S."/>
            <person name="Fitzgerald M."/>
            <person name="Haas B."/>
            <person name="Abouelleil A."/>
            <person name="Alvarado L."/>
            <person name="Arachchi H.M."/>
            <person name="Berlin A."/>
            <person name="Brown A."/>
            <person name="Chapman S.B."/>
            <person name="Chen Z."/>
            <person name="Dunbar C."/>
            <person name="Freedman E."/>
            <person name="Gearin G."/>
            <person name="Gellesch M."/>
            <person name="Goldberg J."/>
            <person name="Griggs A."/>
            <person name="Gujja S."/>
            <person name="Heiman D."/>
            <person name="Howarth C."/>
            <person name="Larson L."/>
            <person name="Lui A."/>
            <person name="MacDonald P.J.P."/>
            <person name="Montmayeur A."/>
            <person name="Murphy C."/>
            <person name="Neiman D."/>
            <person name="Pearson M."/>
            <person name="Priest M."/>
            <person name="Roberts A."/>
            <person name="Saif S."/>
            <person name="Shea T."/>
            <person name="Shenoy N."/>
            <person name="Sisk P."/>
            <person name="Stolte C."/>
            <person name="Sykes S."/>
            <person name="Wortman J."/>
            <person name="Nusbaum C."/>
            <person name="Birren B."/>
        </authorList>
    </citation>
    <scope>NUCLEOTIDE SEQUENCE [LARGE SCALE GENOMIC DNA]</scope>
    <source>
        <strain evidence="1 2">ACB7</strain>
    </source>
</reference>